<evidence type="ECO:0000313" key="2">
    <source>
        <dbReference type="Proteomes" id="UP001152747"/>
    </source>
</evidence>
<dbReference type="Proteomes" id="UP001152747">
    <property type="component" value="Unassembled WGS sequence"/>
</dbReference>
<sequence>MEASTSKTGIMVYEIATERSGVGKSNFDIPDSLLGQIVTSLDPCAINDLLYANIDWKIVENHLQIKKNISKIEISATSIFEGEENDNTSEGSRSNFGTPLYFSNKYLAKKNSFNAKEKEKSIEELVDLVRSIRKYKHPALSTSSVSWINPENTSKISQQIVIYLPGILSSDIHIFRDAIFDFEKFWARKDHLSRNEMRMEVIKNILQSDSSLTEIIIEKLSKNRFDTNFVCRVSVNHLEDVDFIKFLEPLLTDRQSFSVLVTRKLFQSNRFGRFTSCRFGRRALANFYTDIVDF</sequence>
<evidence type="ECO:0000313" key="1">
    <source>
        <dbReference type="EMBL" id="CAI5453847.1"/>
    </source>
</evidence>
<accession>A0A9P1J161</accession>
<organism evidence="1 2">
    <name type="scientific">Caenorhabditis angaria</name>
    <dbReference type="NCBI Taxonomy" id="860376"/>
    <lineage>
        <taxon>Eukaryota</taxon>
        <taxon>Metazoa</taxon>
        <taxon>Ecdysozoa</taxon>
        <taxon>Nematoda</taxon>
        <taxon>Chromadorea</taxon>
        <taxon>Rhabditida</taxon>
        <taxon>Rhabditina</taxon>
        <taxon>Rhabditomorpha</taxon>
        <taxon>Rhabditoidea</taxon>
        <taxon>Rhabditidae</taxon>
        <taxon>Peloderinae</taxon>
        <taxon>Caenorhabditis</taxon>
    </lineage>
</organism>
<reference evidence="1" key="1">
    <citation type="submission" date="2022-11" db="EMBL/GenBank/DDBJ databases">
        <authorList>
            <person name="Kikuchi T."/>
        </authorList>
    </citation>
    <scope>NUCLEOTIDE SEQUENCE</scope>
    <source>
        <strain evidence="1">PS1010</strain>
    </source>
</reference>
<dbReference type="AlphaFoldDB" id="A0A9P1J161"/>
<protein>
    <submittedName>
        <fullName evidence="1">Uncharacterized protein</fullName>
    </submittedName>
</protein>
<comment type="caution">
    <text evidence="1">The sequence shown here is derived from an EMBL/GenBank/DDBJ whole genome shotgun (WGS) entry which is preliminary data.</text>
</comment>
<dbReference type="EMBL" id="CANHGI010000005">
    <property type="protein sequence ID" value="CAI5453847.1"/>
    <property type="molecule type" value="Genomic_DNA"/>
</dbReference>
<keyword evidence="2" id="KW-1185">Reference proteome</keyword>
<gene>
    <name evidence="1" type="ORF">CAMP_LOCUS16484</name>
</gene>
<name>A0A9P1J161_9PELO</name>
<proteinExistence type="predicted"/>